<feature type="domain" description="Single Cache" evidence="8">
    <location>
        <begin position="62"/>
        <end position="131"/>
    </location>
</feature>
<dbReference type="AlphaFoldDB" id="A0A6B0XWR6"/>
<keyword evidence="4" id="KW-1133">Transmembrane helix</keyword>
<evidence type="ECO:0000313" key="9">
    <source>
        <dbReference type="EMBL" id="MXY32765.1"/>
    </source>
</evidence>
<keyword evidence="2" id="KW-1003">Cell membrane</keyword>
<keyword evidence="5" id="KW-0472">Membrane</keyword>
<sequence>MRVNFGAAVALAMLGSVMLSSGAASARTTASEVVDDATLKAFVDGAAADIAAITNINEGAKLRDGLKMEGDWKSGSMFLIVFLKNGDPFIHGGDRSAENKNLLGVEDENGLRVVEELLAAGALGGGFVRYRDGGEQKTAYAVEYTSGITGRPFVLVGGYSQDVSHVPVRVADLPRPAVTASQVADRDTLVAFVESASRVYRDAVLSPGYKDLAGVRNAFRMEGGDWRSGSVYLWIVSAGGIIFFHATEPFREGKRTDLTRTDINGLKFAEELIGGAQRDGSKFLEYYYDDPTVEGDEDTGSPKLGYAVSFPGANTTQRVVVGSGIYLGGGNASPDAD</sequence>
<comment type="caution">
    <text evidence="9">The sequence shown here is derived from an EMBL/GenBank/DDBJ whole genome shotgun (WGS) entry which is preliminary data.</text>
</comment>
<evidence type="ECO:0000259" key="8">
    <source>
        <dbReference type="Pfam" id="PF17200"/>
    </source>
</evidence>
<dbReference type="EMBL" id="VXRY01000057">
    <property type="protein sequence ID" value="MXY32765.1"/>
    <property type="molecule type" value="Genomic_DNA"/>
</dbReference>
<keyword evidence="6" id="KW-0732">Signal</keyword>
<evidence type="ECO:0000256" key="5">
    <source>
        <dbReference type="ARBA" id="ARBA00023136"/>
    </source>
</evidence>
<organism evidence="9">
    <name type="scientific">Boseongicola sp. SB0664_bin_43</name>
    <dbReference type="NCBI Taxonomy" id="2604844"/>
    <lineage>
        <taxon>Bacteria</taxon>
        <taxon>Pseudomonadati</taxon>
        <taxon>Pseudomonadota</taxon>
        <taxon>Alphaproteobacteria</taxon>
        <taxon>Rhodobacterales</taxon>
        <taxon>Paracoccaceae</taxon>
        <taxon>Boseongicola</taxon>
    </lineage>
</organism>
<proteinExistence type="predicted"/>
<keyword evidence="3" id="KW-0812">Transmembrane</keyword>
<feature type="domain" description="Double Cache" evidence="7">
    <location>
        <begin position="226"/>
        <end position="327"/>
    </location>
</feature>
<dbReference type="InterPro" id="IPR033480">
    <property type="entry name" value="sCache_2"/>
</dbReference>
<evidence type="ECO:0000259" key="7">
    <source>
        <dbReference type="Pfam" id="PF08269"/>
    </source>
</evidence>
<dbReference type="Gene3D" id="3.30.450.20">
    <property type="entry name" value="PAS domain"/>
    <property type="match status" value="2"/>
</dbReference>
<reference evidence="9" key="1">
    <citation type="submission" date="2019-09" db="EMBL/GenBank/DDBJ databases">
        <title>Characterisation of the sponge microbiome using genome-centric metagenomics.</title>
        <authorList>
            <person name="Engelberts J.P."/>
            <person name="Robbins S.J."/>
            <person name="De Goeij J.M."/>
            <person name="Aranda M."/>
            <person name="Bell S.C."/>
            <person name="Webster N.S."/>
        </authorList>
    </citation>
    <scope>NUCLEOTIDE SEQUENCE</scope>
    <source>
        <strain evidence="9">SB0664_bin_43</strain>
    </source>
</reference>
<gene>
    <name evidence="9" type="ORF">F4Y60_01485</name>
</gene>
<dbReference type="GO" id="GO:0005886">
    <property type="term" value="C:plasma membrane"/>
    <property type="evidence" value="ECO:0007669"/>
    <property type="project" value="UniProtKB-SubCell"/>
</dbReference>
<evidence type="ECO:0000256" key="3">
    <source>
        <dbReference type="ARBA" id="ARBA00022692"/>
    </source>
</evidence>
<dbReference type="InterPro" id="IPR004010">
    <property type="entry name" value="Double_Cache_2"/>
</dbReference>
<evidence type="ECO:0000256" key="6">
    <source>
        <dbReference type="SAM" id="SignalP"/>
    </source>
</evidence>
<comment type="subcellular location">
    <subcellularLocation>
        <location evidence="1">Cell membrane</location>
        <topology evidence="1">Multi-pass membrane protein</topology>
    </subcellularLocation>
</comment>
<feature type="signal peptide" evidence="6">
    <location>
        <begin position="1"/>
        <end position="26"/>
    </location>
</feature>
<evidence type="ECO:0000256" key="1">
    <source>
        <dbReference type="ARBA" id="ARBA00004651"/>
    </source>
</evidence>
<accession>A0A6B0XWR6</accession>
<dbReference type="Pfam" id="PF08269">
    <property type="entry name" value="dCache_2"/>
    <property type="match status" value="1"/>
</dbReference>
<evidence type="ECO:0000256" key="4">
    <source>
        <dbReference type="ARBA" id="ARBA00022989"/>
    </source>
</evidence>
<protein>
    <submittedName>
        <fullName evidence="9">Uncharacterized protein</fullName>
    </submittedName>
</protein>
<name>A0A6B0XWR6_9RHOB</name>
<evidence type="ECO:0000256" key="2">
    <source>
        <dbReference type="ARBA" id="ARBA00022475"/>
    </source>
</evidence>
<dbReference type="Pfam" id="PF17200">
    <property type="entry name" value="sCache_2"/>
    <property type="match status" value="1"/>
</dbReference>
<feature type="chain" id="PRO_5025404919" evidence="6">
    <location>
        <begin position="27"/>
        <end position="337"/>
    </location>
</feature>